<dbReference type="AlphaFoldDB" id="A0A6G1JVD1"/>
<keyword evidence="3" id="KW-0560">Oxidoreductase</keyword>
<dbReference type="Proteomes" id="UP000799428">
    <property type="component" value="Unassembled WGS sequence"/>
</dbReference>
<dbReference type="InterPro" id="IPR002347">
    <property type="entry name" value="SDR_fam"/>
</dbReference>
<evidence type="ECO:0000256" key="2">
    <source>
        <dbReference type="ARBA" id="ARBA00022857"/>
    </source>
</evidence>
<dbReference type="PROSITE" id="PS00061">
    <property type="entry name" value="ADH_SHORT"/>
    <property type="match status" value="1"/>
</dbReference>
<evidence type="ECO:0000313" key="5">
    <source>
        <dbReference type="EMBL" id="KAF2704569.1"/>
    </source>
</evidence>
<dbReference type="SUPFAM" id="SSF51735">
    <property type="entry name" value="NAD(P)-binding Rossmann-fold domains"/>
    <property type="match status" value="1"/>
</dbReference>
<dbReference type="PRINTS" id="PR00080">
    <property type="entry name" value="SDRFAMILY"/>
</dbReference>
<dbReference type="GO" id="GO:0006633">
    <property type="term" value="P:fatty acid biosynthetic process"/>
    <property type="evidence" value="ECO:0007669"/>
    <property type="project" value="TreeGrafter"/>
</dbReference>
<dbReference type="PANTHER" id="PTHR42760:SF133">
    <property type="entry name" value="3-OXOACYL-[ACYL-CARRIER-PROTEIN] REDUCTASE"/>
    <property type="match status" value="1"/>
</dbReference>
<dbReference type="Pfam" id="PF00106">
    <property type="entry name" value="adh_short"/>
    <property type="match status" value="1"/>
</dbReference>
<dbReference type="PRINTS" id="PR00081">
    <property type="entry name" value="GDHRDH"/>
</dbReference>
<organism evidence="5 6">
    <name type="scientific">Pleomassaria siparia CBS 279.74</name>
    <dbReference type="NCBI Taxonomy" id="1314801"/>
    <lineage>
        <taxon>Eukaryota</taxon>
        <taxon>Fungi</taxon>
        <taxon>Dikarya</taxon>
        <taxon>Ascomycota</taxon>
        <taxon>Pezizomycotina</taxon>
        <taxon>Dothideomycetes</taxon>
        <taxon>Pleosporomycetidae</taxon>
        <taxon>Pleosporales</taxon>
        <taxon>Pleomassariaceae</taxon>
        <taxon>Pleomassaria</taxon>
    </lineage>
</organism>
<feature type="non-terminal residue" evidence="5">
    <location>
        <position position="269"/>
    </location>
</feature>
<feature type="non-terminal residue" evidence="5">
    <location>
        <position position="1"/>
    </location>
</feature>
<dbReference type="Gene3D" id="3.40.50.720">
    <property type="entry name" value="NAD(P)-binding Rossmann-like Domain"/>
    <property type="match status" value="1"/>
</dbReference>
<accession>A0A6G1JVD1</accession>
<reference evidence="5" key="1">
    <citation type="journal article" date="2020" name="Stud. Mycol.">
        <title>101 Dothideomycetes genomes: a test case for predicting lifestyles and emergence of pathogens.</title>
        <authorList>
            <person name="Haridas S."/>
            <person name="Albert R."/>
            <person name="Binder M."/>
            <person name="Bloem J."/>
            <person name="Labutti K."/>
            <person name="Salamov A."/>
            <person name="Andreopoulos B."/>
            <person name="Baker S."/>
            <person name="Barry K."/>
            <person name="Bills G."/>
            <person name="Bluhm B."/>
            <person name="Cannon C."/>
            <person name="Castanera R."/>
            <person name="Culley D."/>
            <person name="Daum C."/>
            <person name="Ezra D."/>
            <person name="Gonzalez J."/>
            <person name="Henrissat B."/>
            <person name="Kuo A."/>
            <person name="Liang C."/>
            <person name="Lipzen A."/>
            <person name="Lutzoni F."/>
            <person name="Magnuson J."/>
            <person name="Mondo S."/>
            <person name="Nolan M."/>
            <person name="Ohm R."/>
            <person name="Pangilinan J."/>
            <person name="Park H.-J."/>
            <person name="Ramirez L."/>
            <person name="Alfaro M."/>
            <person name="Sun H."/>
            <person name="Tritt A."/>
            <person name="Yoshinaga Y."/>
            <person name="Zwiers L.-H."/>
            <person name="Turgeon B."/>
            <person name="Goodwin S."/>
            <person name="Spatafora J."/>
            <person name="Crous P."/>
            <person name="Grigoriev I."/>
        </authorList>
    </citation>
    <scope>NUCLEOTIDE SEQUENCE</scope>
    <source>
        <strain evidence="5">CBS 279.74</strain>
    </source>
</reference>
<dbReference type="InterPro" id="IPR020904">
    <property type="entry name" value="Sc_DH/Rdtase_CS"/>
</dbReference>
<keyword evidence="2" id="KW-0521">NADP</keyword>
<evidence type="ECO:0000256" key="3">
    <source>
        <dbReference type="ARBA" id="ARBA00023002"/>
    </source>
</evidence>
<name>A0A6G1JVD1_9PLEO</name>
<comment type="similarity">
    <text evidence="1 4">Belongs to the short-chain dehydrogenases/reductases (SDR) family.</text>
</comment>
<protein>
    <submittedName>
        <fullName evidence="5">NAD(P)-binding protein</fullName>
    </submittedName>
</protein>
<dbReference type="OrthoDB" id="1669814at2759"/>
<proteinExistence type="inferred from homology"/>
<sequence>RHVLITGGSRGIGLACARLFAENAYRCTLLSRNEKALREAVASLPGQDTETQTPHKYIVGDVSDPNFWDHSQVGKELSGTSEDKDSPPRTHSRIVNRIDVLINCAGITQKRLFIRTNFADMQEIMNTNLTGLMMGTQYLLRTGYVRSYRQDGKLVSPVIINVASLLGLHRGYGAATYSASKAGVLGFTRAIAAEIGKSGIRVNAIMPGYIKTDMTEGMLSNFFTDDMWPDGIPLRRFGKPEEVADAALFLANNQYAHNCVINIDGGLSA</sequence>
<dbReference type="Pfam" id="PF13561">
    <property type="entry name" value="adh_short_C2"/>
    <property type="match status" value="1"/>
</dbReference>
<dbReference type="GO" id="GO:0048038">
    <property type="term" value="F:quinone binding"/>
    <property type="evidence" value="ECO:0007669"/>
    <property type="project" value="TreeGrafter"/>
</dbReference>
<dbReference type="EMBL" id="MU005782">
    <property type="protein sequence ID" value="KAF2704569.1"/>
    <property type="molecule type" value="Genomic_DNA"/>
</dbReference>
<keyword evidence="6" id="KW-1185">Reference proteome</keyword>
<dbReference type="PANTHER" id="PTHR42760">
    <property type="entry name" value="SHORT-CHAIN DEHYDROGENASES/REDUCTASES FAMILY MEMBER"/>
    <property type="match status" value="1"/>
</dbReference>
<evidence type="ECO:0000256" key="4">
    <source>
        <dbReference type="RuleBase" id="RU000363"/>
    </source>
</evidence>
<evidence type="ECO:0000256" key="1">
    <source>
        <dbReference type="ARBA" id="ARBA00006484"/>
    </source>
</evidence>
<dbReference type="GO" id="GO:0016616">
    <property type="term" value="F:oxidoreductase activity, acting on the CH-OH group of donors, NAD or NADP as acceptor"/>
    <property type="evidence" value="ECO:0007669"/>
    <property type="project" value="TreeGrafter"/>
</dbReference>
<evidence type="ECO:0000313" key="6">
    <source>
        <dbReference type="Proteomes" id="UP000799428"/>
    </source>
</evidence>
<gene>
    <name evidence="5" type="ORF">K504DRAFT_360683</name>
</gene>
<dbReference type="InterPro" id="IPR036291">
    <property type="entry name" value="NAD(P)-bd_dom_sf"/>
</dbReference>